<dbReference type="PANTHER" id="PTHR10281:SF76">
    <property type="entry name" value="CALCUTTA CUP-RELATED"/>
    <property type="match status" value="1"/>
</dbReference>
<comment type="similarity">
    <text evidence="1">Belongs to the cytochrome b5 family. MAPR subfamily.</text>
</comment>
<evidence type="ECO:0000256" key="1">
    <source>
        <dbReference type="ARBA" id="ARBA00038357"/>
    </source>
</evidence>
<dbReference type="AlphaFoldDB" id="A0A1V6PNM0"/>
<dbReference type="Gene3D" id="3.10.120.10">
    <property type="entry name" value="Cytochrome b5-like heme/steroid binding domain"/>
    <property type="match status" value="1"/>
</dbReference>
<sequence length="247" mass="28371">MSELRHRQPTAASPQRDTDTTPQREPQRRTDDDDHGISVLDIIRILITLVIASCGLSYYMTNTESLLWGYRPWFTRWPVMKQYLGGSLHLTPAQLSLYNGTDPSLPIYLAVNGSIFDVSANRFIYGPGGSYNFFAGRDATRAFVTGCFKEDLTRDLDGVEEMFLPVEDVDERITSAERQLRRERELRLAREQIEKTVSRWQGFFRNHKKYFQVGVVDDDGVVDPDKGKRVLCEGAQNQRPKRSEMVE</sequence>
<dbReference type="InterPro" id="IPR050577">
    <property type="entry name" value="MAPR/NEUFC/NENF-like"/>
</dbReference>
<evidence type="ECO:0000259" key="3">
    <source>
        <dbReference type="SMART" id="SM01117"/>
    </source>
</evidence>
<dbReference type="PANTHER" id="PTHR10281">
    <property type="entry name" value="MEMBRANE-ASSOCIATED PROGESTERONE RECEPTOR COMPONENT-RELATED"/>
    <property type="match status" value="1"/>
</dbReference>
<accession>A0A1V6PNM0</accession>
<dbReference type="OrthoDB" id="10257697at2759"/>
<feature type="region of interest" description="Disordered" evidence="2">
    <location>
        <begin position="1"/>
        <end position="33"/>
    </location>
</feature>
<dbReference type="Pfam" id="PF00173">
    <property type="entry name" value="Cyt-b5"/>
    <property type="match status" value="1"/>
</dbReference>
<dbReference type="SUPFAM" id="SSF55856">
    <property type="entry name" value="Cytochrome b5-like heme/steroid binding domain"/>
    <property type="match status" value="1"/>
</dbReference>
<dbReference type="FunFam" id="3.10.120.10:FF:000018">
    <property type="entry name" value="Heme/steroid binding domain protein, putative"/>
    <property type="match status" value="1"/>
</dbReference>
<dbReference type="Proteomes" id="UP000191522">
    <property type="component" value="Unassembled WGS sequence"/>
</dbReference>
<keyword evidence="5" id="KW-1185">Reference proteome</keyword>
<gene>
    <name evidence="4" type="ORF">PENDEC_c001G03248</name>
</gene>
<name>A0A1V6PNM0_PENDC</name>
<organism evidence="4 5">
    <name type="scientific">Penicillium decumbens</name>
    <dbReference type="NCBI Taxonomy" id="69771"/>
    <lineage>
        <taxon>Eukaryota</taxon>
        <taxon>Fungi</taxon>
        <taxon>Dikarya</taxon>
        <taxon>Ascomycota</taxon>
        <taxon>Pezizomycotina</taxon>
        <taxon>Eurotiomycetes</taxon>
        <taxon>Eurotiomycetidae</taxon>
        <taxon>Eurotiales</taxon>
        <taxon>Aspergillaceae</taxon>
        <taxon>Penicillium</taxon>
    </lineage>
</organism>
<proteinExistence type="inferred from homology"/>
<feature type="compositionally biased region" description="Polar residues" evidence="2">
    <location>
        <begin position="10"/>
        <end position="24"/>
    </location>
</feature>
<dbReference type="SMART" id="SM01117">
    <property type="entry name" value="Cyt-b5"/>
    <property type="match status" value="1"/>
</dbReference>
<dbReference type="GO" id="GO:0016020">
    <property type="term" value="C:membrane"/>
    <property type="evidence" value="ECO:0007669"/>
    <property type="project" value="TreeGrafter"/>
</dbReference>
<dbReference type="OMA" id="ESFFWGM"/>
<dbReference type="InterPro" id="IPR036400">
    <property type="entry name" value="Cyt_B5-like_heme/steroid_sf"/>
</dbReference>
<reference evidence="5" key="1">
    <citation type="journal article" date="2017" name="Nat. Microbiol.">
        <title>Global analysis of biosynthetic gene clusters reveals vast potential of secondary metabolite production in Penicillium species.</title>
        <authorList>
            <person name="Nielsen J.C."/>
            <person name="Grijseels S."/>
            <person name="Prigent S."/>
            <person name="Ji B."/>
            <person name="Dainat J."/>
            <person name="Nielsen K.F."/>
            <person name="Frisvad J.C."/>
            <person name="Workman M."/>
            <person name="Nielsen J."/>
        </authorList>
    </citation>
    <scope>NUCLEOTIDE SEQUENCE [LARGE SCALE GENOMIC DNA]</scope>
    <source>
        <strain evidence="5">IBT 11843</strain>
    </source>
</reference>
<dbReference type="EMBL" id="MDYL01000001">
    <property type="protein sequence ID" value="OQD78136.1"/>
    <property type="molecule type" value="Genomic_DNA"/>
</dbReference>
<protein>
    <recommendedName>
        <fullName evidence="3">Cytochrome b5 heme-binding domain-containing protein</fullName>
    </recommendedName>
</protein>
<dbReference type="GO" id="GO:0012505">
    <property type="term" value="C:endomembrane system"/>
    <property type="evidence" value="ECO:0007669"/>
    <property type="project" value="TreeGrafter"/>
</dbReference>
<dbReference type="InterPro" id="IPR001199">
    <property type="entry name" value="Cyt_B5-like_heme/steroid-bd"/>
</dbReference>
<feature type="domain" description="Cytochrome b5 heme-binding" evidence="3">
    <location>
        <begin position="90"/>
        <end position="170"/>
    </location>
</feature>
<evidence type="ECO:0000256" key="2">
    <source>
        <dbReference type="SAM" id="MobiDB-lite"/>
    </source>
</evidence>
<comment type="caution">
    <text evidence="4">The sequence shown here is derived from an EMBL/GenBank/DDBJ whole genome shotgun (WGS) entry which is preliminary data.</text>
</comment>
<evidence type="ECO:0000313" key="5">
    <source>
        <dbReference type="Proteomes" id="UP000191522"/>
    </source>
</evidence>
<evidence type="ECO:0000313" key="4">
    <source>
        <dbReference type="EMBL" id="OQD78136.1"/>
    </source>
</evidence>